<feature type="compositionally biased region" description="Low complexity" evidence="10">
    <location>
        <begin position="1805"/>
        <end position="1818"/>
    </location>
</feature>
<reference evidence="15 16" key="1">
    <citation type="journal article" date="2024" name="Nat. Commun.">
        <title>Phylogenomics reveals the evolutionary origins of lichenization in chlorophyte algae.</title>
        <authorList>
            <person name="Puginier C."/>
            <person name="Libourel C."/>
            <person name="Otte J."/>
            <person name="Skaloud P."/>
            <person name="Haon M."/>
            <person name="Grisel S."/>
            <person name="Petersen M."/>
            <person name="Berrin J.G."/>
            <person name="Delaux P.M."/>
            <person name="Dal Grande F."/>
            <person name="Keller J."/>
        </authorList>
    </citation>
    <scope>NUCLEOTIDE SEQUENCE [LARGE SCALE GENOMIC DNA]</scope>
    <source>
        <strain evidence="15 16">SAG 2145</strain>
    </source>
</reference>
<evidence type="ECO:0000259" key="13">
    <source>
        <dbReference type="PROSITE" id="PS50850"/>
    </source>
</evidence>
<feature type="compositionally biased region" description="Polar residues" evidence="10">
    <location>
        <begin position="1838"/>
        <end position="1861"/>
    </location>
</feature>
<dbReference type="GO" id="GO:0022857">
    <property type="term" value="F:transmembrane transporter activity"/>
    <property type="evidence" value="ECO:0007669"/>
    <property type="project" value="InterPro"/>
</dbReference>
<evidence type="ECO:0000256" key="6">
    <source>
        <dbReference type="ARBA" id="ARBA00022840"/>
    </source>
</evidence>
<dbReference type="GO" id="GO:0030248">
    <property type="term" value="F:cellulose binding"/>
    <property type="evidence" value="ECO:0007669"/>
    <property type="project" value="InterPro"/>
</dbReference>
<dbReference type="SMART" id="SM00220">
    <property type="entry name" value="S_TKc"/>
    <property type="match status" value="1"/>
</dbReference>
<feature type="region of interest" description="Disordered" evidence="10">
    <location>
        <begin position="47"/>
        <end position="79"/>
    </location>
</feature>
<dbReference type="InterPro" id="IPR008965">
    <property type="entry name" value="CBM2/CBM3_carb-bd_dom_sf"/>
</dbReference>
<feature type="transmembrane region" description="Helical" evidence="11">
    <location>
        <begin position="159"/>
        <end position="180"/>
    </location>
</feature>
<name>A0AAW1R1T0_9CHLO</name>
<dbReference type="SUPFAM" id="SSF49384">
    <property type="entry name" value="Carbohydrate-binding domain"/>
    <property type="match status" value="1"/>
</dbReference>
<dbReference type="InterPro" id="IPR017441">
    <property type="entry name" value="Protein_kinase_ATP_BS"/>
</dbReference>
<evidence type="ECO:0000256" key="1">
    <source>
        <dbReference type="ARBA" id="ARBA00004141"/>
    </source>
</evidence>
<dbReference type="Gene3D" id="1.10.510.10">
    <property type="entry name" value="Transferase(Phosphotransferase) domain 1"/>
    <property type="match status" value="1"/>
</dbReference>
<dbReference type="InterPro" id="IPR036259">
    <property type="entry name" value="MFS_trans_sf"/>
</dbReference>
<keyword evidence="5" id="KW-0418">Kinase</keyword>
<evidence type="ECO:0000256" key="4">
    <source>
        <dbReference type="ARBA" id="ARBA00022741"/>
    </source>
</evidence>
<evidence type="ECO:0000256" key="5">
    <source>
        <dbReference type="ARBA" id="ARBA00022777"/>
    </source>
</evidence>
<dbReference type="Gene3D" id="3.30.200.20">
    <property type="entry name" value="Phosphorylase Kinase, domain 1"/>
    <property type="match status" value="1"/>
</dbReference>
<feature type="compositionally biased region" description="Low complexity" evidence="10">
    <location>
        <begin position="1432"/>
        <end position="1461"/>
    </location>
</feature>
<keyword evidence="2" id="KW-0808">Transferase</keyword>
<feature type="region of interest" description="Disordered" evidence="10">
    <location>
        <begin position="1346"/>
        <end position="1419"/>
    </location>
</feature>
<proteinExistence type="predicted"/>
<dbReference type="Pfam" id="PF00069">
    <property type="entry name" value="Pkinase"/>
    <property type="match status" value="1"/>
</dbReference>
<dbReference type="Pfam" id="PF00083">
    <property type="entry name" value="Sugar_tr"/>
    <property type="match status" value="1"/>
</dbReference>
<feature type="region of interest" description="Disordered" evidence="10">
    <location>
        <begin position="285"/>
        <end position="309"/>
    </location>
</feature>
<evidence type="ECO:0000256" key="2">
    <source>
        <dbReference type="ARBA" id="ARBA00022679"/>
    </source>
</evidence>
<dbReference type="InterPro" id="IPR011009">
    <property type="entry name" value="Kinase-like_dom_sf"/>
</dbReference>
<dbReference type="SUPFAM" id="SSF56112">
    <property type="entry name" value="Protein kinase-like (PK-like)"/>
    <property type="match status" value="1"/>
</dbReference>
<evidence type="ECO:0000256" key="9">
    <source>
        <dbReference type="PROSITE-ProRule" id="PRU10141"/>
    </source>
</evidence>
<evidence type="ECO:0000313" key="16">
    <source>
        <dbReference type="Proteomes" id="UP001438707"/>
    </source>
</evidence>
<dbReference type="PROSITE" id="PS51172">
    <property type="entry name" value="CBM3"/>
    <property type="match status" value="1"/>
</dbReference>
<evidence type="ECO:0000256" key="3">
    <source>
        <dbReference type="ARBA" id="ARBA00022692"/>
    </source>
</evidence>
<keyword evidence="8 11" id="KW-0472">Membrane</keyword>
<dbReference type="InterPro" id="IPR008271">
    <property type="entry name" value="Ser/Thr_kinase_AS"/>
</dbReference>
<accession>A0AAW1R1T0</accession>
<feature type="region of interest" description="Disordered" evidence="10">
    <location>
        <begin position="1432"/>
        <end position="1616"/>
    </location>
</feature>
<dbReference type="GO" id="GO:0016020">
    <property type="term" value="C:membrane"/>
    <property type="evidence" value="ECO:0007669"/>
    <property type="project" value="UniProtKB-SubCell"/>
</dbReference>
<feature type="compositionally biased region" description="Low complexity" evidence="10">
    <location>
        <begin position="1391"/>
        <end position="1400"/>
    </location>
</feature>
<sequence length="1875" mass="196276">MQAAGIIPALLQAASMVSCPESPVWLDMAHQPDEAQKVREQLLGPAAFKEPGSTDTQPPNGLEDPLLSSDDLPESEDERAGNWRDLLRKRYAKAMVLALGLPIFQQLSGISSVTFYCSQVFQDAGLTSPVLSSIGVGVVFVVGTGLAAGLMDHAGRRPLLLYSHLAMGICLLVTAAAQLLSGDKHTAGIITLGSIVVYVFSFSLGTGPIPTAYVAEILPGRIKGRAQATCMCFGWLTNLGIGLTFPYMLAHLGVGGAYAVYAGLNAVAAAFVAVLMNNPDSTNAPGNGLPGSASGPTSSTGANSLAPARSSGNPCLADIDYTVAIGQTPTTGNLQAFGQIPVFVGSLLVTSYAEDPIEEWRMGWNFTTGERINAPGDLTSYRPDLELVAFNHSNTELEAGPDANTSSYILPRKPYAISFVGTKATGSQKTQIQTNDSPYSPFLVGPVTNLAFNNLMCSSSQGETAESPPPPMMKQQVEQRAVQSKNAIFAPRSLFVEYAPITFRQLPFGVLASSFTQFFVRVTNLLGPSPVPVETITFQYWFDGPTVEEPNTSPDELFTVVCTDANLGCDNLILNITEGKPGVAGARYTLTVGFEAIGSLQSASRPSNNTSQRNFRTLEVLLRIQTLQFLEELDGEADFSYINTTITSSSTNTTIVPRQAIPNAKIPSFINDQVVWGGVPDAETVNGGAASAPAPSSSNSLPPSVTCNEISAGLQACWLSLTYCCYAPAGQQLNTSIPAEFPPPAIPEPAALLEGQVQCKSGNCSLTPAGTSPSPLPPPPTAISPPPGPPSQPAQAPVPAAAGAVQPSAQSSSSGIGTGAIVGIAVGAAVGLLALLVALGLFVARHRRRRGGQDGGKGKPGRPWSVGRPSRKFQGDSDPLRAAANPLLNRRAPPSVKTYRGPQGGTLYHANSSMSEAAIQEELAAMYASPFDAAASHQHSVQGMPGLDRPSLIASLALMERRAASMPSMGSSGLETITESDEEGHGYGSPIWTRPVHKANSWSGIVVPVGAPAKVAPRHRRMPSTIAAGLPPLMSLGEPVTFTSPHAAGIDLNIDFETEIKPFIGRKLGSGGFGTVFCATWRGREVAVKRLPPPNENDSLAAHTAAYQALLQEIELASKFNSERLVRVLGACMADRHNICLVMELVPGGNLFHRIHASDRRMSYMEILQLAHDVAQGLAYLHPSVVHRDLKPSNIMLDRNGRAKIADFGISRMKDPSKTFLTTTNVNQGTAMYMAPEQFNGTRLDEKVDVYALGCIMNECFTRRQPWNEYSIFFQIIVQVAIKQERPKIDADTPEDLKRLIQKCWHPDPRVRPSCAEIMRLSEILLHQEHKKELRWAESQAKLSNRQLNGPAGSSSLSRAGSASSPRLAPGFLSPRHQANHTRRPSGGGLASAASGFRASPLGATPPGHGPQASPCGLNPAASGLVPAASGLGPAVSGSSSSPGGPRPAASGLGSAASGSGFRATEASQASDGASYMERSLSRAGSGSSGLGPSRAFVATLTSQRSSGSGSLFPTTQEPVKAPFNRKESSGVSSPVWDSLPGSDSLLSSDASGDHVIHPESSFYAGGPSPSLAPSSNPKGHMQQDESKTHSGESLHNSVTFPTSIPSGYLSLPMSGDGGDTHHRWGDSVIDSASLDAVVAPSSVTSLPSLVRTSSLDGPAHLTDDWTFAIQPPLGSSGKRRQLHSAGLPAAHSALSSAAALSAAAQPASPLAGASGKVAAAAPTRLPRRIQLTSPMQQGSASSGSSSQKSQSPAWSPTQSLPQTGFSPPARPGTPTTAILSPPLPHNFTANAASANRGMIGFGSSGSRSSGDSRTLSPPRKPRRSSSATRIASLLTAGPTSLPSRNYRNSDSMPGNPSSLGQEAWHGFTAWQGAS</sequence>
<keyword evidence="16" id="KW-1185">Reference proteome</keyword>
<evidence type="ECO:0000313" key="15">
    <source>
        <dbReference type="EMBL" id="KAK9827455.1"/>
    </source>
</evidence>
<dbReference type="PROSITE" id="PS00107">
    <property type="entry name" value="PROTEIN_KINASE_ATP"/>
    <property type="match status" value="1"/>
</dbReference>
<dbReference type="EMBL" id="JALJOS010000018">
    <property type="protein sequence ID" value="KAK9827455.1"/>
    <property type="molecule type" value="Genomic_DNA"/>
</dbReference>
<keyword evidence="6 9" id="KW-0067">ATP-binding</keyword>
<dbReference type="PANTHER" id="PTHR44329">
    <property type="entry name" value="SERINE/THREONINE-PROTEIN KINASE TNNI3K-RELATED"/>
    <property type="match status" value="1"/>
</dbReference>
<feature type="compositionally biased region" description="Low complexity" evidence="10">
    <location>
        <begin position="290"/>
        <end position="302"/>
    </location>
</feature>
<keyword evidence="7 11" id="KW-1133">Transmembrane helix</keyword>
<feature type="compositionally biased region" description="Low complexity" evidence="10">
    <location>
        <begin position="793"/>
        <end position="812"/>
    </location>
</feature>
<evidence type="ECO:0000256" key="11">
    <source>
        <dbReference type="SAM" id="Phobius"/>
    </source>
</evidence>
<protein>
    <submittedName>
        <fullName evidence="15">Uncharacterized protein</fullName>
    </submittedName>
</protein>
<evidence type="ECO:0000256" key="8">
    <source>
        <dbReference type="ARBA" id="ARBA00023136"/>
    </source>
</evidence>
<feature type="binding site" evidence="9">
    <location>
        <position position="1089"/>
    </location>
    <ligand>
        <name>ATP</name>
        <dbReference type="ChEBI" id="CHEBI:30616"/>
    </ligand>
</feature>
<feature type="transmembrane region" description="Helical" evidence="11">
    <location>
        <begin position="228"/>
        <end position="249"/>
    </location>
</feature>
<feature type="domain" description="Protein kinase" evidence="12">
    <location>
        <begin position="1062"/>
        <end position="1325"/>
    </location>
</feature>
<comment type="caution">
    <text evidence="15">The sequence shown here is derived from an EMBL/GenBank/DDBJ whole genome shotgun (WGS) entry which is preliminary data.</text>
</comment>
<comment type="subcellular location">
    <subcellularLocation>
        <location evidence="1">Membrane</location>
        <topology evidence="1">Multi-pass membrane protein</topology>
    </subcellularLocation>
</comment>
<feature type="region of interest" description="Disordered" evidence="10">
    <location>
        <begin position="849"/>
        <end position="904"/>
    </location>
</feature>
<gene>
    <name evidence="15" type="ORF">WJX74_003381</name>
</gene>
<feature type="transmembrane region" description="Helical" evidence="11">
    <location>
        <begin position="186"/>
        <end position="207"/>
    </location>
</feature>
<feature type="transmembrane region" description="Helical" evidence="11">
    <location>
        <begin position="128"/>
        <end position="147"/>
    </location>
</feature>
<dbReference type="GO" id="GO:0005524">
    <property type="term" value="F:ATP binding"/>
    <property type="evidence" value="ECO:0007669"/>
    <property type="project" value="UniProtKB-UniRule"/>
</dbReference>
<feature type="compositionally biased region" description="Low complexity" evidence="10">
    <location>
        <begin position="1482"/>
        <end position="1496"/>
    </location>
</feature>
<feature type="compositionally biased region" description="Polar residues" evidence="10">
    <location>
        <begin position="1500"/>
        <end position="1518"/>
    </location>
</feature>
<dbReference type="InterPro" id="IPR005829">
    <property type="entry name" value="Sugar_transporter_CS"/>
</dbReference>
<feature type="compositionally biased region" description="Low complexity" evidence="10">
    <location>
        <begin position="1538"/>
        <end position="1551"/>
    </location>
</feature>
<evidence type="ECO:0000259" key="14">
    <source>
        <dbReference type="PROSITE" id="PS51172"/>
    </source>
</evidence>
<dbReference type="PROSITE" id="PS00108">
    <property type="entry name" value="PROTEIN_KINASE_ST"/>
    <property type="match status" value="1"/>
</dbReference>
<dbReference type="Proteomes" id="UP001438707">
    <property type="component" value="Unassembled WGS sequence"/>
</dbReference>
<organism evidence="15 16">
    <name type="scientific">Apatococcus lobatus</name>
    <dbReference type="NCBI Taxonomy" id="904363"/>
    <lineage>
        <taxon>Eukaryota</taxon>
        <taxon>Viridiplantae</taxon>
        <taxon>Chlorophyta</taxon>
        <taxon>core chlorophytes</taxon>
        <taxon>Trebouxiophyceae</taxon>
        <taxon>Chlorellales</taxon>
        <taxon>Chlorellaceae</taxon>
        <taxon>Apatococcus</taxon>
    </lineage>
</organism>
<evidence type="ECO:0000256" key="7">
    <source>
        <dbReference type="ARBA" id="ARBA00022989"/>
    </source>
</evidence>
<feature type="compositionally biased region" description="Polar residues" evidence="10">
    <location>
        <begin position="1757"/>
        <end position="1766"/>
    </location>
</feature>
<dbReference type="GO" id="GO:0005975">
    <property type="term" value="P:carbohydrate metabolic process"/>
    <property type="evidence" value="ECO:0007669"/>
    <property type="project" value="InterPro"/>
</dbReference>
<dbReference type="SUPFAM" id="SSF103473">
    <property type="entry name" value="MFS general substrate transporter"/>
    <property type="match status" value="1"/>
</dbReference>
<dbReference type="InterPro" id="IPR036966">
    <property type="entry name" value="CBM3_sf"/>
</dbReference>
<dbReference type="InterPro" id="IPR005828">
    <property type="entry name" value="MFS_sugar_transport-like"/>
</dbReference>
<feature type="compositionally biased region" description="Low complexity" evidence="10">
    <location>
        <begin position="1734"/>
        <end position="1756"/>
    </location>
</feature>
<keyword evidence="3 11" id="KW-0812">Transmembrane</keyword>
<dbReference type="PROSITE" id="PS50850">
    <property type="entry name" value="MFS"/>
    <property type="match status" value="1"/>
</dbReference>
<feature type="compositionally biased region" description="Basic and acidic residues" evidence="10">
    <location>
        <begin position="1582"/>
        <end position="1593"/>
    </location>
</feature>
<dbReference type="CDD" id="cd13999">
    <property type="entry name" value="STKc_MAP3K-like"/>
    <property type="match status" value="1"/>
</dbReference>
<feature type="compositionally biased region" description="Low complexity" evidence="10">
    <location>
        <begin position="1568"/>
        <end position="1578"/>
    </location>
</feature>
<feature type="compositionally biased region" description="Pro residues" evidence="10">
    <location>
        <begin position="774"/>
        <end position="792"/>
    </location>
</feature>
<dbReference type="PROSITE" id="PS00216">
    <property type="entry name" value="SUGAR_TRANSPORT_1"/>
    <property type="match status" value="1"/>
</dbReference>
<dbReference type="PANTHER" id="PTHR44329:SF214">
    <property type="entry name" value="PROTEIN KINASE DOMAIN-CONTAINING PROTEIN"/>
    <property type="match status" value="1"/>
</dbReference>
<feature type="domain" description="Major facilitator superfamily (MFS) profile" evidence="13">
    <location>
        <begin position="1"/>
        <end position="280"/>
    </location>
</feature>
<feature type="transmembrane region" description="Helical" evidence="11">
    <location>
        <begin position="255"/>
        <end position="276"/>
    </location>
</feature>
<dbReference type="PROSITE" id="PS50011">
    <property type="entry name" value="PROTEIN_KINASE_DOM"/>
    <property type="match status" value="1"/>
</dbReference>
<dbReference type="InterPro" id="IPR051681">
    <property type="entry name" value="Ser/Thr_Kinases-Pseudokinases"/>
</dbReference>
<feature type="compositionally biased region" description="Polar residues" evidence="10">
    <location>
        <begin position="1594"/>
        <end position="1606"/>
    </location>
</feature>
<dbReference type="InterPro" id="IPR020846">
    <property type="entry name" value="MFS_dom"/>
</dbReference>
<keyword evidence="4 9" id="KW-0547">Nucleotide-binding</keyword>
<dbReference type="InterPro" id="IPR001956">
    <property type="entry name" value="CBM3"/>
</dbReference>
<feature type="region of interest" description="Disordered" evidence="10">
    <location>
        <begin position="1733"/>
        <end position="1875"/>
    </location>
</feature>
<feature type="domain" description="CBM3" evidence="14">
    <location>
        <begin position="497"/>
        <end position="681"/>
    </location>
</feature>
<evidence type="ECO:0000256" key="10">
    <source>
        <dbReference type="SAM" id="MobiDB-lite"/>
    </source>
</evidence>
<dbReference type="GO" id="GO:0004674">
    <property type="term" value="F:protein serine/threonine kinase activity"/>
    <property type="evidence" value="ECO:0007669"/>
    <property type="project" value="TreeGrafter"/>
</dbReference>
<dbReference type="Gene3D" id="2.60.40.710">
    <property type="entry name" value="Endoglucanase-like"/>
    <property type="match status" value="1"/>
</dbReference>
<feature type="compositionally biased region" description="Low complexity" evidence="10">
    <location>
        <begin position="880"/>
        <end position="894"/>
    </location>
</feature>
<dbReference type="InterPro" id="IPR000719">
    <property type="entry name" value="Prot_kinase_dom"/>
</dbReference>
<dbReference type="Gene3D" id="1.20.1250.20">
    <property type="entry name" value="MFS general substrate transporter like domains"/>
    <property type="match status" value="1"/>
</dbReference>
<feature type="transmembrane region" description="Helical" evidence="11">
    <location>
        <begin position="94"/>
        <end position="116"/>
    </location>
</feature>
<feature type="transmembrane region" description="Helical" evidence="11">
    <location>
        <begin position="820"/>
        <end position="844"/>
    </location>
</feature>
<evidence type="ECO:0000259" key="12">
    <source>
        <dbReference type="PROSITE" id="PS50011"/>
    </source>
</evidence>
<feature type="region of interest" description="Disordered" evidence="10">
    <location>
        <begin position="763"/>
        <end position="812"/>
    </location>
</feature>
<feature type="compositionally biased region" description="Low complexity" evidence="10">
    <location>
        <begin position="1350"/>
        <end position="1371"/>
    </location>
</feature>